<comment type="caution">
    <text evidence="3">The sequence shown here is derived from an EMBL/GenBank/DDBJ whole genome shotgun (WGS) entry which is preliminary data.</text>
</comment>
<reference evidence="3" key="2">
    <citation type="submission" date="2020-08" db="EMBL/GenBank/DDBJ databases">
        <authorList>
            <person name="Lai Q."/>
        </authorList>
    </citation>
    <scope>NUCLEOTIDE SEQUENCE</scope>
    <source>
        <strain evidence="3">S27-2</strain>
    </source>
</reference>
<evidence type="ECO:0000313" key="3">
    <source>
        <dbReference type="EMBL" id="MBC3766309.1"/>
    </source>
</evidence>
<feature type="domain" description="Solute-binding protein family 3/N-terminal" evidence="2">
    <location>
        <begin position="22"/>
        <end position="245"/>
    </location>
</feature>
<accession>A0A8J6IU58</accession>
<sequence>MYLRQIVFILLMLCAFLTQAGAVKVIATPEYPFTFINEQGQIDGFAVALAQQIQKRIPGQDVPVDSYPWARLIKVLSEEPDVVGLAVARTPEREENFYWITPVARSIHGLYALKQNHVLLEDMSQVKNIGPIGVLRGDFRETILRQAGATELVLYNNWQQVVEALLKGRVNAIFTSSSGIHYLCPPTRFECKAVENIYIYKVVTTYIAMSKNGTDISTVEQWREAAAQFKHDRQFVLMSKRWVEQYRRDKNMQLYLDNGAINIWPDPHQPISKNTNSP</sequence>
<dbReference type="RefSeq" id="WP_186506837.1">
    <property type="nucleotide sequence ID" value="NZ_JACNEP010000007.1"/>
</dbReference>
<dbReference type="PANTHER" id="PTHR38834">
    <property type="entry name" value="PERIPLASMIC SUBSTRATE BINDING PROTEIN FAMILY 3"/>
    <property type="match status" value="1"/>
</dbReference>
<name>A0A8J6IU58_9ALTE</name>
<keyword evidence="4" id="KW-1185">Reference proteome</keyword>
<evidence type="ECO:0000313" key="4">
    <source>
        <dbReference type="Proteomes" id="UP000601768"/>
    </source>
</evidence>
<dbReference type="InterPro" id="IPR001638">
    <property type="entry name" value="Solute-binding_3/MltF_N"/>
</dbReference>
<dbReference type="Gene3D" id="3.40.190.10">
    <property type="entry name" value="Periplasmic binding protein-like II"/>
    <property type="match status" value="2"/>
</dbReference>
<gene>
    <name evidence="3" type="ORF">H8B19_10490</name>
</gene>
<dbReference type="AlphaFoldDB" id="A0A8J6IU58"/>
<dbReference type="Pfam" id="PF00497">
    <property type="entry name" value="SBP_bac_3"/>
    <property type="match status" value="1"/>
</dbReference>
<evidence type="ECO:0000259" key="2">
    <source>
        <dbReference type="SMART" id="SM00062"/>
    </source>
</evidence>
<feature type="signal peptide" evidence="1">
    <location>
        <begin position="1"/>
        <end position="20"/>
    </location>
</feature>
<keyword evidence="1" id="KW-0732">Signal</keyword>
<dbReference type="EMBL" id="JACNEP010000007">
    <property type="protein sequence ID" value="MBC3766309.1"/>
    <property type="molecule type" value="Genomic_DNA"/>
</dbReference>
<dbReference type="PANTHER" id="PTHR38834:SF3">
    <property type="entry name" value="SOLUTE-BINDING PROTEIN FAMILY 3_N-TERMINAL DOMAIN-CONTAINING PROTEIN"/>
    <property type="match status" value="1"/>
</dbReference>
<organism evidence="3 4">
    <name type="scientific">Neptunicella marina</name>
    <dbReference type="NCBI Taxonomy" id="2125989"/>
    <lineage>
        <taxon>Bacteria</taxon>
        <taxon>Pseudomonadati</taxon>
        <taxon>Pseudomonadota</taxon>
        <taxon>Gammaproteobacteria</taxon>
        <taxon>Alteromonadales</taxon>
        <taxon>Alteromonadaceae</taxon>
        <taxon>Neptunicella</taxon>
    </lineage>
</organism>
<proteinExistence type="predicted"/>
<dbReference type="SMART" id="SM00062">
    <property type="entry name" value="PBPb"/>
    <property type="match status" value="1"/>
</dbReference>
<protein>
    <submittedName>
        <fullName evidence="3">ABC transporter substrate-binding protein</fullName>
    </submittedName>
</protein>
<dbReference type="SUPFAM" id="SSF53850">
    <property type="entry name" value="Periplasmic binding protein-like II"/>
    <property type="match status" value="1"/>
</dbReference>
<reference evidence="3" key="1">
    <citation type="journal article" date="2018" name="Int. J. Syst. Evol. Microbiol.">
        <title>Neptunicella marina gen. nov., sp. nov., isolated from surface seawater.</title>
        <authorList>
            <person name="Liu X."/>
            <person name="Lai Q."/>
            <person name="Du Y."/>
            <person name="Zhang X."/>
            <person name="Liu Z."/>
            <person name="Sun F."/>
            <person name="Shao Z."/>
        </authorList>
    </citation>
    <scope>NUCLEOTIDE SEQUENCE</scope>
    <source>
        <strain evidence="3">S27-2</strain>
    </source>
</reference>
<feature type="chain" id="PRO_5035249860" evidence="1">
    <location>
        <begin position="21"/>
        <end position="278"/>
    </location>
</feature>
<dbReference type="Proteomes" id="UP000601768">
    <property type="component" value="Unassembled WGS sequence"/>
</dbReference>
<evidence type="ECO:0000256" key="1">
    <source>
        <dbReference type="SAM" id="SignalP"/>
    </source>
</evidence>